<dbReference type="RefSeq" id="WP_110266898.1">
    <property type="nucleotide sequence ID" value="NZ_CAWNXA010000016.1"/>
</dbReference>
<dbReference type="SMART" id="SM00091">
    <property type="entry name" value="PAS"/>
    <property type="match status" value="1"/>
</dbReference>
<name>A0A318E4I3_9GAMM</name>
<dbReference type="PANTHER" id="PTHR46663:SF4">
    <property type="entry name" value="DIGUANYLATE CYCLASE DGCT-RELATED"/>
    <property type="match status" value="1"/>
</dbReference>
<dbReference type="Pfam" id="PF00989">
    <property type="entry name" value="PAS"/>
    <property type="match status" value="1"/>
</dbReference>
<protein>
    <submittedName>
        <fullName evidence="5">PAS domain S-box-containing protein/diguanylate cyclase (GGDEF)-like protein</fullName>
    </submittedName>
</protein>
<dbReference type="CDD" id="cd00130">
    <property type="entry name" value="PAS"/>
    <property type="match status" value="1"/>
</dbReference>
<dbReference type="Proteomes" id="UP000248330">
    <property type="component" value="Unassembled WGS sequence"/>
</dbReference>
<dbReference type="GO" id="GO:0006355">
    <property type="term" value="P:regulation of DNA-templated transcription"/>
    <property type="evidence" value="ECO:0007669"/>
    <property type="project" value="InterPro"/>
</dbReference>
<gene>
    <name evidence="5" type="ORF">C8D93_1163</name>
</gene>
<dbReference type="SUPFAM" id="SSF55073">
    <property type="entry name" value="Nucleotide cyclase"/>
    <property type="match status" value="1"/>
</dbReference>
<reference evidence="5 6" key="1">
    <citation type="submission" date="2018-04" db="EMBL/GenBank/DDBJ databases">
        <title>Genomic Encyclopedia of Type Strains, Phase IV (KMG-IV): sequencing the most valuable type-strain genomes for metagenomic binning, comparative biology and taxonomic classification.</title>
        <authorList>
            <person name="Goeker M."/>
        </authorList>
    </citation>
    <scope>NUCLEOTIDE SEQUENCE [LARGE SCALE GENOMIC DNA]</scope>
    <source>
        <strain evidence="5 6">DSM 104150</strain>
    </source>
</reference>
<dbReference type="SMART" id="SM00267">
    <property type="entry name" value="GGDEF"/>
    <property type="match status" value="1"/>
</dbReference>
<dbReference type="OrthoDB" id="73375at2"/>
<comment type="caution">
    <text evidence="5">The sequence shown here is derived from an EMBL/GenBank/DDBJ whole genome shotgun (WGS) entry which is preliminary data.</text>
</comment>
<dbReference type="Gene3D" id="3.30.70.270">
    <property type="match status" value="1"/>
</dbReference>
<dbReference type="InterPro" id="IPR035965">
    <property type="entry name" value="PAS-like_dom_sf"/>
</dbReference>
<dbReference type="PANTHER" id="PTHR46663">
    <property type="entry name" value="DIGUANYLATE CYCLASE DGCT-RELATED"/>
    <property type="match status" value="1"/>
</dbReference>
<dbReference type="EMBL" id="QICN01000016">
    <property type="protein sequence ID" value="PXV63608.1"/>
    <property type="molecule type" value="Genomic_DNA"/>
</dbReference>
<accession>A0A318E4I3</accession>
<dbReference type="InterPro" id="IPR013767">
    <property type="entry name" value="PAS_fold"/>
</dbReference>
<evidence type="ECO:0000313" key="6">
    <source>
        <dbReference type="Proteomes" id="UP000248330"/>
    </source>
</evidence>
<dbReference type="AlphaFoldDB" id="A0A318E4I3"/>
<dbReference type="InterPro" id="IPR000014">
    <property type="entry name" value="PAS"/>
</dbReference>
<evidence type="ECO:0000259" key="3">
    <source>
        <dbReference type="PROSITE" id="PS50113"/>
    </source>
</evidence>
<dbReference type="CDD" id="cd01949">
    <property type="entry name" value="GGDEF"/>
    <property type="match status" value="1"/>
</dbReference>
<proteinExistence type="predicted"/>
<evidence type="ECO:0000259" key="4">
    <source>
        <dbReference type="PROSITE" id="PS50887"/>
    </source>
</evidence>
<dbReference type="InterPro" id="IPR052163">
    <property type="entry name" value="DGC-Regulatory_Protein"/>
</dbReference>
<feature type="domain" description="PAC" evidence="3">
    <location>
        <begin position="114"/>
        <end position="166"/>
    </location>
</feature>
<evidence type="ECO:0000259" key="2">
    <source>
        <dbReference type="PROSITE" id="PS50112"/>
    </source>
</evidence>
<dbReference type="InterPro" id="IPR000160">
    <property type="entry name" value="GGDEF_dom"/>
</dbReference>
<feature type="domain" description="GGDEF" evidence="4">
    <location>
        <begin position="198"/>
        <end position="332"/>
    </location>
</feature>
<dbReference type="PROSITE" id="PS50113">
    <property type="entry name" value="PAC"/>
    <property type="match status" value="1"/>
</dbReference>
<dbReference type="GO" id="GO:0003824">
    <property type="term" value="F:catalytic activity"/>
    <property type="evidence" value="ECO:0007669"/>
    <property type="project" value="UniProtKB-ARBA"/>
</dbReference>
<dbReference type="Pfam" id="PF00990">
    <property type="entry name" value="GGDEF"/>
    <property type="match status" value="1"/>
</dbReference>
<keyword evidence="6" id="KW-1185">Reference proteome</keyword>
<dbReference type="FunFam" id="3.30.70.270:FF:000001">
    <property type="entry name" value="Diguanylate cyclase domain protein"/>
    <property type="match status" value="1"/>
</dbReference>
<dbReference type="SUPFAM" id="SSF55785">
    <property type="entry name" value="PYP-like sensor domain (PAS domain)"/>
    <property type="match status" value="1"/>
</dbReference>
<organism evidence="5 6">
    <name type="scientific">Sinimarinibacterium flocculans</name>
    <dbReference type="NCBI Taxonomy" id="985250"/>
    <lineage>
        <taxon>Bacteria</taxon>
        <taxon>Pseudomonadati</taxon>
        <taxon>Pseudomonadota</taxon>
        <taxon>Gammaproteobacteria</taxon>
        <taxon>Nevskiales</taxon>
        <taxon>Nevskiaceae</taxon>
        <taxon>Sinimarinibacterium</taxon>
    </lineage>
</organism>
<feature type="domain" description="PAS" evidence="2">
    <location>
        <begin position="39"/>
        <end position="112"/>
    </location>
</feature>
<dbReference type="InterPro" id="IPR043128">
    <property type="entry name" value="Rev_trsase/Diguanyl_cyclase"/>
</dbReference>
<dbReference type="NCBIfam" id="TIGR00254">
    <property type="entry name" value="GGDEF"/>
    <property type="match status" value="1"/>
</dbReference>
<dbReference type="NCBIfam" id="TIGR00229">
    <property type="entry name" value="sensory_box"/>
    <property type="match status" value="1"/>
</dbReference>
<dbReference type="PROSITE" id="PS50887">
    <property type="entry name" value="GGDEF"/>
    <property type="match status" value="1"/>
</dbReference>
<dbReference type="InterPro" id="IPR029787">
    <property type="entry name" value="Nucleotide_cyclase"/>
</dbReference>
<dbReference type="InterPro" id="IPR000700">
    <property type="entry name" value="PAS-assoc_C"/>
</dbReference>
<sequence>MSTDVRFLDSPLGWPLQHWDVDPQSGLLPGRHESLLRQRPEKYSEMVQGVTSFGIYLIDRSGVIRSWNRGAENITGYSRDDVVGESFQTLFVDEDVRAGVPRRTLEFARANRHARDEQRRGRAGGAHFTAQTTLDALRADSGELLGFVEVFQDITEAKQREERLYQRATRDPLTGVANRGHFSEMGTLEIERARRFAEPLSLLLMDIDHFKRVNDTHGHETGDRVIQRLAATCASHLRRIDLVARLGGEEFAVLLPRANKEPATEMAQRLRRLIAEQRVAIDGGREIAFTVSIGLASLRPTTRDLAELLRNADAALYKAKREGRNRVEVWFE</sequence>
<evidence type="ECO:0000256" key="1">
    <source>
        <dbReference type="ARBA" id="ARBA00001946"/>
    </source>
</evidence>
<comment type="cofactor">
    <cofactor evidence="1">
        <name>Mg(2+)</name>
        <dbReference type="ChEBI" id="CHEBI:18420"/>
    </cofactor>
</comment>
<dbReference type="Gene3D" id="3.30.450.20">
    <property type="entry name" value="PAS domain"/>
    <property type="match status" value="1"/>
</dbReference>
<evidence type="ECO:0000313" key="5">
    <source>
        <dbReference type="EMBL" id="PXV63608.1"/>
    </source>
</evidence>
<dbReference type="PROSITE" id="PS50112">
    <property type="entry name" value="PAS"/>
    <property type="match status" value="1"/>
</dbReference>